<sequence length="53" mass="5544">MIAVSIIALLIETATLTGIEPFSWLSEVVTRIVDGDPAAVIGQSFPLACQNDG</sequence>
<dbReference type="EMBL" id="JABEQG010000016">
    <property type="protein sequence ID" value="MBB2156597.1"/>
    <property type="molecule type" value="Genomic_DNA"/>
</dbReference>
<evidence type="ECO:0000313" key="3">
    <source>
        <dbReference type="Proteomes" id="UP000550787"/>
    </source>
</evidence>
<dbReference type="RefSeq" id="WP_183115829.1">
    <property type="nucleotide sequence ID" value="NZ_JABEQG010000016.1"/>
</dbReference>
<evidence type="ECO:0000259" key="1">
    <source>
        <dbReference type="Pfam" id="PF13817"/>
    </source>
</evidence>
<organism evidence="2 3">
    <name type="scientific">Gluconacetobacter diazotrophicus</name>
    <name type="common">Acetobacter diazotrophicus</name>
    <dbReference type="NCBI Taxonomy" id="33996"/>
    <lineage>
        <taxon>Bacteria</taxon>
        <taxon>Pseudomonadati</taxon>
        <taxon>Pseudomonadota</taxon>
        <taxon>Alphaproteobacteria</taxon>
        <taxon>Acetobacterales</taxon>
        <taxon>Acetobacteraceae</taxon>
        <taxon>Gluconacetobacter</taxon>
    </lineage>
</organism>
<dbReference type="Proteomes" id="UP000550787">
    <property type="component" value="Unassembled WGS sequence"/>
</dbReference>
<evidence type="ECO:0000313" key="2">
    <source>
        <dbReference type="EMBL" id="MBB2156597.1"/>
    </source>
</evidence>
<reference evidence="2 3" key="1">
    <citation type="submission" date="2020-04" db="EMBL/GenBank/DDBJ databases">
        <title>Description of novel Gluconacetobacter.</title>
        <authorList>
            <person name="Sombolestani A."/>
        </authorList>
    </citation>
    <scope>NUCLEOTIDE SEQUENCE [LARGE SCALE GENOMIC DNA]</scope>
    <source>
        <strain evidence="2 3">LMG 7603</strain>
    </source>
</reference>
<dbReference type="AlphaFoldDB" id="A0A7W4FF69"/>
<protein>
    <submittedName>
        <fullName evidence="2">Transposase domain-containing protein</fullName>
    </submittedName>
</protein>
<name>A0A7W4FF69_GLUDI</name>
<proteinExistence type="predicted"/>
<dbReference type="InterPro" id="IPR039552">
    <property type="entry name" value="IS66_C"/>
</dbReference>
<feature type="domain" description="Transposase IS66 C-terminal" evidence="1">
    <location>
        <begin position="10"/>
        <end position="41"/>
    </location>
</feature>
<comment type="caution">
    <text evidence="2">The sequence shown here is derived from an EMBL/GenBank/DDBJ whole genome shotgun (WGS) entry which is preliminary data.</text>
</comment>
<accession>A0A7W4FF69</accession>
<gene>
    <name evidence="2" type="ORF">HLH33_09800</name>
</gene>
<dbReference type="Pfam" id="PF13817">
    <property type="entry name" value="DDE_Tnp_IS66_C"/>
    <property type="match status" value="1"/>
</dbReference>